<gene>
    <name evidence="4" type="ORF">FHS39_000502</name>
</gene>
<keyword evidence="2" id="KW-0732">Signal</keyword>
<evidence type="ECO:0000256" key="2">
    <source>
        <dbReference type="SAM" id="SignalP"/>
    </source>
</evidence>
<reference evidence="4 5" key="1">
    <citation type="submission" date="2020-08" db="EMBL/GenBank/DDBJ databases">
        <title>Genomic Encyclopedia of Type Strains, Phase III (KMG-III): the genomes of soil and plant-associated and newly described type strains.</title>
        <authorList>
            <person name="Whitman W."/>
        </authorList>
    </citation>
    <scope>NUCLEOTIDE SEQUENCE [LARGE SCALE GENOMIC DNA]</scope>
    <source>
        <strain evidence="4 5">CECT 3266</strain>
    </source>
</reference>
<accession>A0A7W7LKI9</accession>
<protein>
    <submittedName>
        <fullName evidence="4">Peptide/nickel transport system substrate-binding protein</fullName>
    </submittedName>
</protein>
<comment type="caution">
    <text evidence="4">The sequence shown here is derived from an EMBL/GenBank/DDBJ whole genome shotgun (WGS) entry which is preliminary data.</text>
</comment>
<dbReference type="PANTHER" id="PTHR30290:SF83">
    <property type="entry name" value="ABC TRANSPORTER SUBSTRATE-BINDING PROTEIN"/>
    <property type="match status" value="1"/>
</dbReference>
<dbReference type="InterPro" id="IPR000914">
    <property type="entry name" value="SBP_5_dom"/>
</dbReference>
<dbReference type="Gene3D" id="3.40.190.10">
    <property type="entry name" value="Periplasmic binding protein-like II"/>
    <property type="match status" value="1"/>
</dbReference>
<proteinExistence type="predicted"/>
<dbReference type="InterPro" id="IPR039424">
    <property type="entry name" value="SBP_5"/>
</dbReference>
<dbReference type="Pfam" id="PF00496">
    <property type="entry name" value="SBP_bac_5"/>
    <property type="match status" value="1"/>
</dbReference>
<dbReference type="Gene3D" id="3.10.105.10">
    <property type="entry name" value="Dipeptide-binding Protein, Domain 3"/>
    <property type="match status" value="1"/>
</dbReference>
<dbReference type="InterPro" id="IPR030678">
    <property type="entry name" value="Peptide/Ni-bd"/>
</dbReference>
<dbReference type="CDD" id="cd08506">
    <property type="entry name" value="PBP2_clavulanate_OppA2"/>
    <property type="match status" value="1"/>
</dbReference>
<evidence type="ECO:0000259" key="3">
    <source>
        <dbReference type="Pfam" id="PF00496"/>
    </source>
</evidence>
<feature type="compositionally biased region" description="Low complexity" evidence="1">
    <location>
        <begin position="54"/>
        <end position="67"/>
    </location>
</feature>
<organism evidence="4 5">
    <name type="scientific">Streptomyces olivoverticillatus</name>
    <dbReference type="NCBI Taxonomy" id="66427"/>
    <lineage>
        <taxon>Bacteria</taxon>
        <taxon>Bacillati</taxon>
        <taxon>Actinomycetota</taxon>
        <taxon>Actinomycetes</taxon>
        <taxon>Kitasatosporales</taxon>
        <taxon>Streptomycetaceae</taxon>
        <taxon>Streptomyces</taxon>
    </lineage>
</organism>
<feature type="signal peptide" evidence="2">
    <location>
        <begin position="1"/>
        <end position="26"/>
    </location>
</feature>
<evidence type="ECO:0000256" key="1">
    <source>
        <dbReference type="SAM" id="MobiDB-lite"/>
    </source>
</evidence>
<dbReference type="PIRSF" id="PIRSF002741">
    <property type="entry name" value="MppA"/>
    <property type="match status" value="1"/>
</dbReference>
<sequence length="600" mass="64879">MRTTVNRRARHAAVLAAGALVLSACSSGGGGGGGDDSSAGPGQDKNVSSNYSLGSASDSAGPAPEPAGAKEAKKGGTVTVLQRDAFHHLDPGQIYFGDMLISQLLYNRSLTGYKVDENGKVKVVGDLATDTGTSADGGKTWKFTLKDGLKWQDGSPITSQDVRWGIERLYASFETDGPQYIQQWLSGDGTSYRKALPDGPYDGKHLPSSVLDTPDDKTIVFHFLKPHADAPFATAMPNIGAVKADKDGKQKYDNEPFSSGPYQVADYKTGKSLTLVRNTNWNPKTDPIRHQYPDKFEISFGHQATDSTRRLLADQGPDKYGMSYTNAVAPEMVQKVLNDAGTKNRRFVEIQPYLDVINFNMDRLKDVRVRKALAYAVPSGQIIQQIGGATAGQLATNLLSPSIDGYKPTDPFGKKAKPNGDPDKARALLKEAGKEGQEIVYAYANTDVQQKVAVVVTQALERAGFKVQKKEVDSNVWDNSIGEVKNGFDIFRTGWGADWPVASTVVPPLYDGRVIADGAQNYSHLNDPAVTKEIDRVNAIPDVKTAAPEWQKLADKILTDDVPAVPTYANLQFSLWGSGLGGVKYHPVYGYPDPSSVFVK</sequence>
<dbReference type="GO" id="GO:0043190">
    <property type="term" value="C:ATP-binding cassette (ABC) transporter complex"/>
    <property type="evidence" value="ECO:0007669"/>
    <property type="project" value="InterPro"/>
</dbReference>
<dbReference type="RefSeq" id="WP_184346072.1">
    <property type="nucleotide sequence ID" value="NZ_JACHJH010000001.1"/>
</dbReference>
<dbReference type="EMBL" id="JACHJH010000001">
    <property type="protein sequence ID" value="MBB4891502.1"/>
    <property type="molecule type" value="Genomic_DNA"/>
</dbReference>
<keyword evidence="5" id="KW-1185">Reference proteome</keyword>
<name>A0A7W7LKI9_9ACTN</name>
<evidence type="ECO:0000313" key="4">
    <source>
        <dbReference type="EMBL" id="MBB4891502.1"/>
    </source>
</evidence>
<dbReference type="SUPFAM" id="SSF53850">
    <property type="entry name" value="Periplasmic binding protein-like II"/>
    <property type="match status" value="1"/>
</dbReference>
<dbReference type="PANTHER" id="PTHR30290">
    <property type="entry name" value="PERIPLASMIC BINDING COMPONENT OF ABC TRANSPORTER"/>
    <property type="match status" value="1"/>
</dbReference>
<feature type="region of interest" description="Disordered" evidence="1">
    <location>
        <begin position="28"/>
        <end position="75"/>
    </location>
</feature>
<feature type="chain" id="PRO_5039619626" evidence="2">
    <location>
        <begin position="27"/>
        <end position="600"/>
    </location>
</feature>
<dbReference type="AlphaFoldDB" id="A0A7W7LKI9"/>
<dbReference type="GO" id="GO:1904680">
    <property type="term" value="F:peptide transmembrane transporter activity"/>
    <property type="evidence" value="ECO:0007669"/>
    <property type="project" value="TreeGrafter"/>
</dbReference>
<dbReference type="GO" id="GO:0042597">
    <property type="term" value="C:periplasmic space"/>
    <property type="evidence" value="ECO:0007669"/>
    <property type="project" value="UniProtKB-ARBA"/>
</dbReference>
<dbReference type="GO" id="GO:0015833">
    <property type="term" value="P:peptide transport"/>
    <property type="evidence" value="ECO:0007669"/>
    <property type="project" value="TreeGrafter"/>
</dbReference>
<dbReference type="Proteomes" id="UP000556084">
    <property type="component" value="Unassembled WGS sequence"/>
</dbReference>
<evidence type="ECO:0000313" key="5">
    <source>
        <dbReference type="Proteomes" id="UP000556084"/>
    </source>
</evidence>
<dbReference type="PROSITE" id="PS51257">
    <property type="entry name" value="PROKAR_LIPOPROTEIN"/>
    <property type="match status" value="1"/>
</dbReference>
<feature type="domain" description="Solute-binding protein family 5" evidence="3">
    <location>
        <begin position="122"/>
        <end position="512"/>
    </location>
</feature>